<reference evidence="15 16" key="2">
    <citation type="journal article" date="2011" name="J. Bacteriol.">
        <title>Complete Genome Sequence of the Haloalkaliphilic, Hydrogen Producing Halanaerobium hydrogenoformans.</title>
        <authorList>
            <person name="Brown S.D."/>
            <person name="Begemann M.B."/>
            <person name="Mormile M.R."/>
            <person name="Wall J.D."/>
            <person name="Han C.S."/>
            <person name="Goodwin L.A."/>
            <person name="Pitluck S."/>
            <person name="Land M.L."/>
            <person name="Hauser L.J."/>
            <person name="Elias D.A."/>
        </authorList>
    </citation>
    <scope>NUCLEOTIDE SEQUENCE [LARGE SCALE GENOMIC DNA]</scope>
    <source>
        <strain evidence="16">sapolanicus</strain>
    </source>
</reference>
<dbReference type="InterPro" id="IPR008915">
    <property type="entry name" value="Peptidase_M50"/>
</dbReference>
<evidence type="ECO:0000256" key="11">
    <source>
        <dbReference type="ARBA" id="ARBA00023049"/>
    </source>
</evidence>
<comment type="subcellular location">
    <subcellularLocation>
        <location evidence="2">Cell membrane</location>
        <topology evidence="2">Multi-pass membrane protein</topology>
    </subcellularLocation>
</comment>
<dbReference type="InterPro" id="IPR044537">
    <property type="entry name" value="Rip2-like"/>
</dbReference>
<keyword evidence="9" id="KW-0862">Zinc</keyword>
<evidence type="ECO:0000256" key="2">
    <source>
        <dbReference type="ARBA" id="ARBA00004651"/>
    </source>
</evidence>
<evidence type="ECO:0000256" key="4">
    <source>
        <dbReference type="ARBA" id="ARBA00022475"/>
    </source>
</evidence>
<evidence type="ECO:0000313" key="16">
    <source>
        <dbReference type="Proteomes" id="UP000007434"/>
    </source>
</evidence>
<keyword evidence="16" id="KW-1185">Reference proteome</keyword>
<comment type="cofactor">
    <cofactor evidence="1">
        <name>Zn(2+)</name>
        <dbReference type="ChEBI" id="CHEBI:29105"/>
    </cofactor>
</comment>
<gene>
    <name evidence="15" type="ordered locus">Halsa_1377</name>
</gene>
<sequence length="213" mass="23938">MNTIFELMLLIPVLLFSLSLHEFSHGYVSYKLGDPTPGNQGRLTLNPLAHLDFMGSLVLLITRRFGWAKPVPINPNYYKNPRKGMMLVSVAGPAANFFLAFVFAMLGRMAVFFGANTLFQLQQAGYSNLVQTFFVFIQLSVIINLSLGIFNLLPVPPLDGSKILRGVLPAEFDRYIRKLEGPYGMILIMILAYTGILWAFLRPIVNTMYNILL</sequence>
<protein>
    <submittedName>
        <fullName evidence="15">Peptidase M50</fullName>
    </submittedName>
</protein>
<keyword evidence="7" id="KW-0479">Metal-binding</keyword>
<dbReference type="Pfam" id="PF02163">
    <property type="entry name" value="Peptidase_M50"/>
    <property type="match status" value="1"/>
</dbReference>
<dbReference type="OrthoDB" id="9800627at2"/>
<name>E4RL40_HALHG</name>
<feature type="transmembrane region" description="Helical" evidence="13">
    <location>
        <begin position="183"/>
        <end position="201"/>
    </location>
</feature>
<organism evidence="15 16">
    <name type="scientific">Halanaerobium hydrogeniformans</name>
    <name type="common">Halanaerobium sp. (strain sapolanicus)</name>
    <dbReference type="NCBI Taxonomy" id="656519"/>
    <lineage>
        <taxon>Bacteria</taxon>
        <taxon>Bacillati</taxon>
        <taxon>Bacillota</taxon>
        <taxon>Clostridia</taxon>
        <taxon>Halanaerobiales</taxon>
        <taxon>Halanaerobiaceae</taxon>
        <taxon>Halanaerobium</taxon>
    </lineage>
</organism>
<dbReference type="HOGENOM" id="CLU_086979_1_1_9"/>
<dbReference type="GO" id="GO:0008237">
    <property type="term" value="F:metallopeptidase activity"/>
    <property type="evidence" value="ECO:0007669"/>
    <property type="project" value="UniProtKB-KW"/>
</dbReference>
<dbReference type="AlphaFoldDB" id="E4RL40"/>
<dbReference type="PANTHER" id="PTHR35864">
    <property type="entry name" value="ZINC METALLOPROTEASE MJ0611-RELATED"/>
    <property type="match status" value="1"/>
</dbReference>
<dbReference type="KEGG" id="has:Halsa_1377"/>
<keyword evidence="12 13" id="KW-0472">Membrane</keyword>
<keyword evidence="4" id="KW-1003">Cell membrane</keyword>
<evidence type="ECO:0000313" key="15">
    <source>
        <dbReference type="EMBL" id="ADQ14804.1"/>
    </source>
</evidence>
<evidence type="ECO:0000256" key="5">
    <source>
        <dbReference type="ARBA" id="ARBA00022670"/>
    </source>
</evidence>
<keyword evidence="6 13" id="KW-0812">Transmembrane</keyword>
<evidence type="ECO:0000256" key="13">
    <source>
        <dbReference type="SAM" id="Phobius"/>
    </source>
</evidence>
<evidence type="ECO:0000256" key="3">
    <source>
        <dbReference type="ARBA" id="ARBA00007931"/>
    </source>
</evidence>
<dbReference type="GO" id="GO:0005886">
    <property type="term" value="C:plasma membrane"/>
    <property type="evidence" value="ECO:0007669"/>
    <property type="project" value="UniProtKB-SubCell"/>
</dbReference>
<evidence type="ECO:0000256" key="9">
    <source>
        <dbReference type="ARBA" id="ARBA00022833"/>
    </source>
</evidence>
<evidence type="ECO:0000256" key="6">
    <source>
        <dbReference type="ARBA" id="ARBA00022692"/>
    </source>
</evidence>
<keyword evidence="10 13" id="KW-1133">Transmembrane helix</keyword>
<evidence type="ECO:0000256" key="10">
    <source>
        <dbReference type="ARBA" id="ARBA00022989"/>
    </source>
</evidence>
<feature type="transmembrane region" description="Helical" evidence="13">
    <location>
        <begin position="133"/>
        <end position="155"/>
    </location>
</feature>
<evidence type="ECO:0000259" key="14">
    <source>
        <dbReference type="Pfam" id="PF02163"/>
    </source>
</evidence>
<dbReference type="GO" id="GO:0006508">
    <property type="term" value="P:proteolysis"/>
    <property type="evidence" value="ECO:0007669"/>
    <property type="project" value="UniProtKB-KW"/>
</dbReference>
<evidence type="ECO:0000256" key="12">
    <source>
        <dbReference type="ARBA" id="ARBA00023136"/>
    </source>
</evidence>
<proteinExistence type="inferred from homology"/>
<dbReference type="eggNOG" id="COG1994">
    <property type="taxonomic scope" value="Bacteria"/>
</dbReference>
<keyword evidence="11" id="KW-0482">Metalloprotease</keyword>
<feature type="transmembrane region" description="Helical" evidence="13">
    <location>
        <begin position="87"/>
        <end position="113"/>
    </location>
</feature>
<dbReference type="InterPro" id="IPR052348">
    <property type="entry name" value="Metallopeptidase_M50B"/>
</dbReference>
<evidence type="ECO:0000256" key="7">
    <source>
        <dbReference type="ARBA" id="ARBA00022723"/>
    </source>
</evidence>
<comment type="similarity">
    <text evidence="3">Belongs to the peptidase M50B family.</text>
</comment>
<dbReference type="PANTHER" id="PTHR35864:SF1">
    <property type="entry name" value="ZINC METALLOPROTEASE YWHC-RELATED"/>
    <property type="match status" value="1"/>
</dbReference>
<dbReference type="Proteomes" id="UP000007434">
    <property type="component" value="Chromosome"/>
</dbReference>
<evidence type="ECO:0000256" key="8">
    <source>
        <dbReference type="ARBA" id="ARBA00022801"/>
    </source>
</evidence>
<reference evidence="15 16" key="1">
    <citation type="submission" date="2010-11" db="EMBL/GenBank/DDBJ databases">
        <title>Complete sequence of Halanaerobium sp. sapolanicus.</title>
        <authorList>
            <consortium name="US DOE Joint Genome Institute"/>
            <person name="Lucas S."/>
            <person name="Copeland A."/>
            <person name="Lapidus A."/>
            <person name="Cheng J.-F."/>
            <person name="Bruce D."/>
            <person name="Goodwin L."/>
            <person name="Pitluck S."/>
            <person name="Davenport K."/>
            <person name="Detter J.C."/>
            <person name="Han C."/>
            <person name="Tapia R."/>
            <person name="Land M."/>
            <person name="Hauser L."/>
            <person name="Jeffries C."/>
            <person name="Kyrpides N."/>
            <person name="Ivanova N."/>
            <person name="Mikhailova N."/>
            <person name="Begemann M.B."/>
            <person name="Mormile M.R."/>
            <person name="Wall J.D."/>
            <person name="Elias D.A."/>
            <person name="Woyke T."/>
        </authorList>
    </citation>
    <scope>NUCLEOTIDE SEQUENCE [LARGE SCALE GENOMIC DNA]</scope>
    <source>
        <strain evidence="16">sapolanicus</strain>
    </source>
</reference>
<keyword evidence="5" id="KW-0645">Protease</keyword>
<dbReference type="CDD" id="cd06158">
    <property type="entry name" value="S2P-M50_like_1"/>
    <property type="match status" value="1"/>
</dbReference>
<dbReference type="RefSeq" id="WP_013405885.1">
    <property type="nucleotide sequence ID" value="NC_014654.1"/>
</dbReference>
<accession>E4RL40</accession>
<keyword evidence="8" id="KW-0378">Hydrolase</keyword>
<feature type="domain" description="Peptidase M50" evidence="14">
    <location>
        <begin position="12"/>
        <end position="172"/>
    </location>
</feature>
<dbReference type="STRING" id="656519.Halsa_1377"/>
<dbReference type="EMBL" id="CP002304">
    <property type="protein sequence ID" value="ADQ14804.1"/>
    <property type="molecule type" value="Genomic_DNA"/>
</dbReference>
<dbReference type="GO" id="GO:0046872">
    <property type="term" value="F:metal ion binding"/>
    <property type="evidence" value="ECO:0007669"/>
    <property type="project" value="UniProtKB-KW"/>
</dbReference>
<evidence type="ECO:0000256" key="1">
    <source>
        <dbReference type="ARBA" id="ARBA00001947"/>
    </source>
</evidence>